<proteinExistence type="predicted"/>
<accession>J9GFW0</accession>
<name>J9GFW0_9ZZZZ</name>
<evidence type="ECO:0000259" key="1">
    <source>
        <dbReference type="Pfam" id="PF20732"/>
    </source>
</evidence>
<evidence type="ECO:0000313" key="2">
    <source>
        <dbReference type="EMBL" id="EJW98224.1"/>
    </source>
</evidence>
<gene>
    <name evidence="2" type="ORF">EVA_13669</name>
</gene>
<protein>
    <submittedName>
        <fullName evidence="2">Uncharacterized conserved protein UCP016719</fullName>
    </submittedName>
</protein>
<reference evidence="2" key="1">
    <citation type="journal article" date="2012" name="PLoS ONE">
        <title>Gene sets for utilization of primary and secondary nutrition supplies in the distal gut of endangered iberian lynx.</title>
        <authorList>
            <person name="Alcaide M."/>
            <person name="Messina E."/>
            <person name="Richter M."/>
            <person name="Bargiela R."/>
            <person name="Peplies J."/>
            <person name="Huws S.A."/>
            <person name="Newbold C.J."/>
            <person name="Golyshin P.N."/>
            <person name="Simon M.A."/>
            <person name="Lopez G."/>
            <person name="Yakimov M.M."/>
            <person name="Ferrer M."/>
        </authorList>
    </citation>
    <scope>NUCLEOTIDE SEQUENCE</scope>
</reference>
<sequence length="116" mass="13678">GKFTFTPTSLPGFDTNPLQKEKLCYGVDLRELPFKGGLTLSFFLEFYNKSGKSKPFFFSRPNWFDLLAGTKQLRFQIVKGLTEKEIRQSWKADLDKYKVMRKRYLLYPDYPKQSSK</sequence>
<dbReference type="EMBL" id="AMCI01004370">
    <property type="protein sequence ID" value="EJW98224.1"/>
    <property type="molecule type" value="Genomic_DNA"/>
</dbReference>
<dbReference type="AlphaFoldDB" id="J9GFW0"/>
<feature type="domain" description="Peptidoglycan beta-N-acetylmuramidase NamZ C-terminal" evidence="1">
    <location>
        <begin position="2"/>
        <end position="107"/>
    </location>
</feature>
<dbReference type="Pfam" id="PF20732">
    <property type="entry name" value="NamZ_C"/>
    <property type="match status" value="1"/>
</dbReference>
<dbReference type="Gene3D" id="3.90.1150.140">
    <property type="match status" value="1"/>
</dbReference>
<organism evidence="2">
    <name type="scientific">gut metagenome</name>
    <dbReference type="NCBI Taxonomy" id="749906"/>
    <lineage>
        <taxon>unclassified sequences</taxon>
        <taxon>metagenomes</taxon>
        <taxon>organismal metagenomes</taxon>
    </lineage>
</organism>
<dbReference type="InterPro" id="IPR048503">
    <property type="entry name" value="NamZ_C"/>
</dbReference>
<feature type="non-terminal residue" evidence="2">
    <location>
        <position position="1"/>
    </location>
</feature>
<comment type="caution">
    <text evidence="2">The sequence shown here is derived from an EMBL/GenBank/DDBJ whole genome shotgun (WGS) entry which is preliminary data.</text>
</comment>